<comment type="caution">
    <text evidence="2">The sequence shown here is derived from an EMBL/GenBank/DDBJ whole genome shotgun (WGS) entry which is preliminary data.</text>
</comment>
<accession>A0ABN2FC01</accession>
<feature type="compositionally biased region" description="Basic and acidic residues" evidence="1">
    <location>
        <begin position="9"/>
        <end position="22"/>
    </location>
</feature>
<sequence length="68" mass="7372">MQYAGDADPATRKLVDRSDTESTHPGGSQTKRPAVHRLDRPARAEKDSVGRRGHCTKVDPAAVEMDTA</sequence>
<gene>
    <name evidence="2" type="ORF">GCM10009744_32000</name>
</gene>
<feature type="compositionally biased region" description="Basic and acidic residues" evidence="1">
    <location>
        <begin position="36"/>
        <end position="50"/>
    </location>
</feature>
<proteinExistence type="predicted"/>
<evidence type="ECO:0000313" key="2">
    <source>
        <dbReference type="EMBL" id="GAA1639956.1"/>
    </source>
</evidence>
<reference evidence="2 3" key="1">
    <citation type="journal article" date="2019" name="Int. J. Syst. Evol. Microbiol.">
        <title>The Global Catalogue of Microorganisms (GCM) 10K type strain sequencing project: providing services to taxonomists for standard genome sequencing and annotation.</title>
        <authorList>
            <consortium name="The Broad Institute Genomics Platform"/>
            <consortium name="The Broad Institute Genome Sequencing Center for Infectious Disease"/>
            <person name="Wu L."/>
            <person name="Ma J."/>
        </authorList>
    </citation>
    <scope>NUCLEOTIDE SEQUENCE [LARGE SCALE GENOMIC DNA]</scope>
    <source>
        <strain evidence="2 3">JCM 14306</strain>
    </source>
</reference>
<feature type="region of interest" description="Disordered" evidence="1">
    <location>
        <begin position="1"/>
        <end position="68"/>
    </location>
</feature>
<evidence type="ECO:0000313" key="3">
    <source>
        <dbReference type="Proteomes" id="UP001501319"/>
    </source>
</evidence>
<keyword evidence="3" id="KW-1185">Reference proteome</keyword>
<dbReference type="Proteomes" id="UP001501319">
    <property type="component" value="Unassembled WGS sequence"/>
</dbReference>
<organism evidence="2 3">
    <name type="scientific">Kribbella alba</name>
    <dbReference type="NCBI Taxonomy" id="190197"/>
    <lineage>
        <taxon>Bacteria</taxon>
        <taxon>Bacillati</taxon>
        <taxon>Actinomycetota</taxon>
        <taxon>Actinomycetes</taxon>
        <taxon>Propionibacteriales</taxon>
        <taxon>Kribbellaceae</taxon>
        <taxon>Kribbella</taxon>
    </lineage>
</organism>
<protein>
    <submittedName>
        <fullName evidence="2">Uncharacterized protein</fullName>
    </submittedName>
</protein>
<evidence type="ECO:0000256" key="1">
    <source>
        <dbReference type="SAM" id="MobiDB-lite"/>
    </source>
</evidence>
<dbReference type="EMBL" id="BAAANE010000005">
    <property type="protein sequence ID" value="GAA1639956.1"/>
    <property type="molecule type" value="Genomic_DNA"/>
</dbReference>
<name>A0ABN2FC01_9ACTN</name>